<sequence>MWCNLCKILLSFDLTVQRLQKGLSNIYSIKCSQCAVVKQVYTNDVFDDDRSLFTINAKAAAGTVDAGIGETQLNALLTSMNIEPVSSSLLKRYERKVGKCIEKAAIESCSQSLEEEISLTENANDIVLDNNVPGMSGLTFSFDAGWQKRGTGRSYNSLSGHGVLMGHYSKKICSFATRSKNCRRCLLGHKQEDHDCRRNYDGSAKGMEADMAVMLYTKNPLFEKHKVFGARLVMDNDCSTIASLRKVSKHSIELWADKNHSVKTFTSSLWNISLPRGIIEYFCSTFGGVIEEHKGNPDDLRDKLKSLVPHASATIVCALFIKKRRTMFTSDCRKKIR</sequence>
<evidence type="ECO:0000313" key="2">
    <source>
        <dbReference type="EMBL" id="KAL3398390.1"/>
    </source>
</evidence>
<dbReference type="Proteomes" id="UP001627154">
    <property type="component" value="Unassembled WGS sequence"/>
</dbReference>
<protein>
    <recommendedName>
        <fullName evidence="1">Mutator-like transposase domain-containing protein</fullName>
    </recommendedName>
</protein>
<dbReference type="Pfam" id="PF20700">
    <property type="entry name" value="Mutator"/>
    <property type="match status" value="1"/>
</dbReference>
<dbReference type="AlphaFoldDB" id="A0ABD2X077"/>
<evidence type="ECO:0000259" key="1">
    <source>
        <dbReference type="Pfam" id="PF20700"/>
    </source>
</evidence>
<keyword evidence="3" id="KW-1185">Reference proteome</keyword>
<proteinExistence type="predicted"/>
<dbReference type="InterPro" id="IPR049012">
    <property type="entry name" value="Mutator_transp_dom"/>
</dbReference>
<accession>A0ABD2X077</accession>
<gene>
    <name evidence="2" type="ORF">TKK_007558</name>
</gene>
<name>A0ABD2X077_9HYME</name>
<comment type="caution">
    <text evidence="2">The sequence shown here is derived from an EMBL/GenBank/DDBJ whole genome shotgun (WGS) entry which is preliminary data.</text>
</comment>
<feature type="domain" description="Mutator-like transposase" evidence="1">
    <location>
        <begin position="15"/>
        <end position="313"/>
    </location>
</feature>
<organism evidence="2 3">
    <name type="scientific">Trichogramma kaykai</name>
    <dbReference type="NCBI Taxonomy" id="54128"/>
    <lineage>
        <taxon>Eukaryota</taxon>
        <taxon>Metazoa</taxon>
        <taxon>Ecdysozoa</taxon>
        <taxon>Arthropoda</taxon>
        <taxon>Hexapoda</taxon>
        <taxon>Insecta</taxon>
        <taxon>Pterygota</taxon>
        <taxon>Neoptera</taxon>
        <taxon>Endopterygota</taxon>
        <taxon>Hymenoptera</taxon>
        <taxon>Apocrita</taxon>
        <taxon>Proctotrupomorpha</taxon>
        <taxon>Chalcidoidea</taxon>
        <taxon>Trichogrammatidae</taxon>
        <taxon>Trichogramma</taxon>
    </lineage>
</organism>
<reference evidence="2 3" key="1">
    <citation type="journal article" date="2024" name="bioRxiv">
        <title>A reference genome for Trichogramma kaykai: A tiny desert-dwelling parasitoid wasp with competing sex-ratio distorters.</title>
        <authorList>
            <person name="Culotta J."/>
            <person name="Lindsey A.R."/>
        </authorList>
    </citation>
    <scope>NUCLEOTIDE SEQUENCE [LARGE SCALE GENOMIC DNA]</scope>
    <source>
        <strain evidence="2 3">KSX58</strain>
    </source>
</reference>
<dbReference type="EMBL" id="JBJJXI010000059">
    <property type="protein sequence ID" value="KAL3398390.1"/>
    <property type="molecule type" value="Genomic_DNA"/>
</dbReference>
<evidence type="ECO:0000313" key="3">
    <source>
        <dbReference type="Proteomes" id="UP001627154"/>
    </source>
</evidence>